<evidence type="ECO:0000313" key="3">
    <source>
        <dbReference type="Proteomes" id="UP000319801"/>
    </source>
</evidence>
<proteinExistence type="predicted"/>
<feature type="region of interest" description="Disordered" evidence="1">
    <location>
        <begin position="70"/>
        <end position="89"/>
    </location>
</feature>
<gene>
    <name evidence="2" type="ORF">Baya_0106</name>
</gene>
<evidence type="ECO:0000256" key="1">
    <source>
        <dbReference type="SAM" id="MobiDB-lite"/>
    </source>
</evidence>
<dbReference type="AlphaFoldDB" id="A0A556THB9"/>
<dbReference type="Proteomes" id="UP000319801">
    <property type="component" value="Unassembled WGS sequence"/>
</dbReference>
<sequence>MEKAARLQGPSFERFTALNWRKMTLFKITMHFQWTHQEFMAFEHIYVANGDGASAAAAATGDQTRLRITKSSSAHAPSAPFTVYSQSGE</sequence>
<protein>
    <submittedName>
        <fullName evidence="2">Uncharacterized protein</fullName>
    </submittedName>
</protein>
<reference evidence="2 3" key="1">
    <citation type="journal article" date="2019" name="Genome Biol. Evol.">
        <title>Whole-Genome Sequencing of the Giant Devil Catfish, Bagarius yarrelli.</title>
        <authorList>
            <person name="Jiang W."/>
            <person name="Lv Y."/>
            <person name="Cheng L."/>
            <person name="Yang K."/>
            <person name="Chao B."/>
            <person name="Wang X."/>
            <person name="Li Y."/>
            <person name="Pan X."/>
            <person name="You X."/>
            <person name="Zhang Y."/>
            <person name="Yang J."/>
            <person name="Li J."/>
            <person name="Zhang X."/>
            <person name="Liu S."/>
            <person name="Sun C."/>
            <person name="Yang J."/>
            <person name="Shi Q."/>
        </authorList>
    </citation>
    <scope>NUCLEOTIDE SEQUENCE [LARGE SCALE GENOMIC DNA]</scope>
    <source>
        <strain evidence="2">JWS20170419001</strain>
        <tissue evidence="2">Muscle</tissue>
    </source>
</reference>
<organism evidence="2 3">
    <name type="scientific">Bagarius yarrelli</name>
    <name type="common">Goonch</name>
    <name type="synonym">Bagrus yarrelli</name>
    <dbReference type="NCBI Taxonomy" id="175774"/>
    <lineage>
        <taxon>Eukaryota</taxon>
        <taxon>Metazoa</taxon>
        <taxon>Chordata</taxon>
        <taxon>Craniata</taxon>
        <taxon>Vertebrata</taxon>
        <taxon>Euteleostomi</taxon>
        <taxon>Actinopterygii</taxon>
        <taxon>Neopterygii</taxon>
        <taxon>Teleostei</taxon>
        <taxon>Ostariophysi</taxon>
        <taxon>Siluriformes</taxon>
        <taxon>Sisoridae</taxon>
        <taxon>Sisorinae</taxon>
        <taxon>Bagarius</taxon>
    </lineage>
</organism>
<dbReference type="EMBL" id="VCAZ01000001">
    <property type="protein sequence ID" value="TSK13232.1"/>
    <property type="molecule type" value="Genomic_DNA"/>
</dbReference>
<keyword evidence="3" id="KW-1185">Reference proteome</keyword>
<name>A0A556THB9_BAGYA</name>
<evidence type="ECO:0000313" key="2">
    <source>
        <dbReference type="EMBL" id="TSK13232.1"/>
    </source>
</evidence>
<comment type="caution">
    <text evidence="2">The sequence shown here is derived from an EMBL/GenBank/DDBJ whole genome shotgun (WGS) entry which is preliminary data.</text>
</comment>
<accession>A0A556THB9</accession>